<organism evidence="1">
    <name type="scientific">marine sediment metagenome</name>
    <dbReference type="NCBI Taxonomy" id="412755"/>
    <lineage>
        <taxon>unclassified sequences</taxon>
        <taxon>metagenomes</taxon>
        <taxon>ecological metagenomes</taxon>
    </lineage>
</organism>
<feature type="non-terminal residue" evidence="1">
    <location>
        <position position="1"/>
    </location>
</feature>
<protein>
    <submittedName>
        <fullName evidence="1">Uncharacterized protein</fullName>
    </submittedName>
</protein>
<name>X1B224_9ZZZZ</name>
<gene>
    <name evidence="1" type="ORF">S01H4_22732</name>
</gene>
<sequence length="30" mass="3172">ESLTKIMNGDPEKEGVDNCMRCGKTIGGGM</sequence>
<dbReference type="EMBL" id="BART01010460">
    <property type="protein sequence ID" value="GAG88970.1"/>
    <property type="molecule type" value="Genomic_DNA"/>
</dbReference>
<comment type="caution">
    <text evidence="1">The sequence shown here is derived from an EMBL/GenBank/DDBJ whole genome shotgun (WGS) entry which is preliminary data.</text>
</comment>
<proteinExistence type="predicted"/>
<dbReference type="AlphaFoldDB" id="X1B224"/>
<accession>X1B224</accession>
<reference evidence="1" key="1">
    <citation type="journal article" date="2014" name="Front. Microbiol.">
        <title>High frequency of phylogenetically diverse reductive dehalogenase-homologous genes in deep subseafloor sedimentary metagenomes.</title>
        <authorList>
            <person name="Kawai M."/>
            <person name="Futagami T."/>
            <person name="Toyoda A."/>
            <person name="Takaki Y."/>
            <person name="Nishi S."/>
            <person name="Hori S."/>
            <person name="Arai W."/>
            <person name="Tsubouchi T."/>
            <person name="Morono Y."/>
            <person name="Uchiyama I."/>
            <person name="Ito T."/>
            <person name="Fujiyama A."/>
            <person name="Inagaki F."/>
            <person name="Takami H."/>
        </authorList>
    </citation>
    <scope>NUCLEOTIDE SEQUENCE</scope>
    <source>
        <strain evidence="1">Expedition CK06-06</strain>
    </source>
</reference>
<evidence type="ECO:0000313" key="1">
    <source>
        <dbReference type="EMBL" id="GAG88970.1"/>
    </source>
</evidence>